<evidence type="ECO:0000256" key="3">
    <source>
        <dbReference type="SAM" id="MobiDB-lite"/>
    </source>
</evidence>
<dbReference type="PANTHER" id="PTHR14790:SF15">
    <property type="entry name" value="RECQ-MEDIATED GENOME INSTABILITY PROTEIN 1"/>
    <property type="match status" value="1"/>
</dbReference>
<name>A0AAN9GGZ1_9CAEN</name>
<dbReference type="Pfam" id="PF08585">
    <property type="entry name" value="RMI1_N_C"/>
    <property type="match status" value="1"/>
</dbReference>
<dbReference type="Proteomes" id="UP001374579">
    <property type="component" value="Unassembled WGS sequence"/>
</dbReference>
<accession>A0AAN9GGZ1</accession>
<comment type="similarity">
    <text evidence="1">Belongs to the RMI1 family.</text>
</comment>
<dbReference type="InterPro" id="IPR049363">
    <property type="entry name" value="RMI1_N"/>
</dbReference>
<dbReference type="InterPro" id="IPR044881">
    <property type="entry name" value="RMI1_N_N_sf"/>
</dbReference>
<dbReference type="GO" id="GO:0000724">
    <property type="term" value="P:double-strand break repair via homologous recombination"/>
    <property type="evidence" value="ECO:0007669"/>
    <property type="project" value="TreeGrafter"/>
</dbReference>
<dbReference type="AlphaFoldDB" id="A0AAN9GGZ1"/>
<dbReference type="EMBL" id="JBAMIC010000004">
    <property type="protein sequence ID" value="KAK7108077.1"/>
    <property type="molecule type" value="Genomic_DNA"/>
</dbReference>
<proteinExistence type="inferred from homology"/>
<keyword evidence="7" id="KW-1185">Reference proteome</keyword>
<dbReference type="Gene3D" id="1.10.8.1020">
    <property type="entry name" value="RecQ-mediated genome instability protein 1, N-terminal domain"/>
    <property type="match status" value="1"/>
</dbReference>
<evidence type="ECO:0000256" key="1">
    <source>
        <dbReference type="ARBA" id="ARBA00006395"/>
    </source>
</evidence>
<feature type="domain" description="RMI1 N-terminal" evidence="5">
    <location>
        <begin position="12"/>
        <end position="60"/>
    </location>
</feature>
<reference evidence="6 7" key="1">
    <citation type="submission" date="2024-02" db="EMBL/GenBank/DDBJ databases">
        <title>Chromosome-scale genome assembly of the rough periwinkle Littorina saxatilis.</title>
        <authorList>
            <person name="De Jode A."/>
            <person name="Faria R."/>
            <person name="Formenti G."/>
            <person name="Sims Y."/>
            <person name="Smith T.P."/>
            <person name="Tracey A."/>
            <person name="Wood J.M.D."/>
            <person name="Zagrodzka Z.B."/>
            <person name="Johannesson K."/>
            <person name="Butlin R.K."/>
            <person name="Leder E.H."/>
        </authorList>
    </citation>
    <scope>NUCLEOTIDE SEQUENCE [LARGE SCALE GENOMIC DNA]</scope>
    <source>
        <strain evidence="6">Snail1</strain>
        <tissue evidence="6">Muscle</tissue>
    </source>
</reference>
<evidence type="ECO:0000313" key="6">
    <source>
        <dbReference type="EMBL" id="KAK7108077.1"/>
    </source>
</evidence>
<organism evidence="6 7">
    <name type="scientific">Littorina saxatilis</name>
    <dbReference type="NCBI Taxonomy" id="31220"/>
    <lineage>
        <taxon>Eukaryota</taxon>
        <taxon>Metazoa</taxon>
        <taxon>Spiralia</taxon>
        <taxon>Lophotrochozoa</taxon>
        <taxon>Mollusca</taxon>
        <taxon>Gastropoda</taxon>
        <taxon>Caenogastropoda</taxon>
        <taxon>Littorinimorpha</taxon>
        <taxon>Littorinoidea</taxon>
        <taxon>Littorinidae</taxon>
        <taxon>Littorina</taxon>
    </lineage>
</organism>
<dbReference type="InterPro" id="IPR013894">
    <property type="entry name" value="RMI1_OB"/>
</dbReference>
<feature type="domain" description="RecQ mediated genome instability protein 1 OB-fold" evidence="4">
    <location>
        <begin position="67"/>
        <end position="198"/>
    </location>
</feature>
<evidence type="ECO:0000259" key="4">
    <source>
        <dbReference type="Pfam" id="PF08585"/>
    </source>
</evidence>
<dbReference type="GO" id="GO:0000712">
    <property type="term" value="P:resolution of meiotic recombination intermediates"/>
    <property type="evidence" value="ECO:0007669"/>
    <property type="project" value="TreeGrafter"/>
</dbReference>
<dbReference type="Gene3D" id="2.40.50.770">
    <property type="entry name" value="RecQ-mediated genome instability protein Rmi1, C-terminal domain"/>
    <property type="match status" value="1"/>
</dbReference>
<protein>
    <recommendedName>
        <fullName evidence="2">RecQ-mediated genome instability protein 1</fullName>
    </recommendedName>
</protein>
<dbReference type="GO" id="GO:0016604">
    <property type="term" value="C:nuclear body"/>
    <property type="evidence" value="ECO:0007669"/>
    <property type="project" value="TreeGrafter"/>
</dbReference>
<gene>
    <name evidence="6" type="ORF">V1264_015877</name>
</gene>
<feature type="compositionally biased region" description="Low complexity" evidence="3">
    <location>
        <begin position="318"/>
        <end position="332"/>
    </location>
</feature>
<comment type="caution">
    <text evidence="6">The sequence shown here is derived from an EMBL/GenBank/DDBJ whole genome shotgun (WGS) entry which is preliminary data.</text>
</comment>
<sequence>MTNYLETIQAYLQSSYSVQVPADWLDACIEWIRQENGGQMSVSQLQPMVFEQWLMSDLKELGGTCLPADLPMQLSTQVYGPLALQVESMVDVGFPMYGQLQKVKGTLNGNTDVSADKPLQPAWEPKASRMMLLKMTDGQTEVQGMEYRPIPSITANLQPGFKVVVQGAVKCRRGVLMLTADNLQVLGGEVDSLVEANTPVAVLQRAMEASATSNGQNARQEFSGRFINQQDFKQGSCGGGKEKVKTTMSSWHKPAPYGMQPGTSNTAGHGFGGCAQAETKQTAMDDEWEEDLDYGGILNTFDEPMEEEPDVKTDIKASSSSTTMQSVSSSTVQRDHKPSLPLVKLEQRDKPFKNLTATGNNNARMSPRVGSVKQIGVTDDNMWGDDDDFEFAHTENELMSPVIPVQGGFDEDHHGGNISNSAVLHADQLGVLTPCAVMQPESKVKAGQDYKHSLFSADMKPVSKTPLFTKNLPQNSAKLTISQDSSTNPLAETNPPPAKQRKLTSMLTTRKKETNAVKTGTCSQSVQDDVVDLTEGGTFSPNASGDNGSVKGKQELCSIKRENVEHYRPKTGSTVEPEETAELCSKVQEKISTGLAVCRSLENLPSKVKTEKLQDVGMIEQSKEMSSPRAVIGVQGADVPKAVITPFTERGWFTFLAY</sequence>
<evidence type="ECO:0000256" key="2">
    <source>
        <dbReference type="ARBA" id="ARBA00018987"/>
    </source>
</evidence>
<dbReference type="FunFam" id="2.40.50.770:FF:000002">
    <property type="entry name" value="recQ-mediated genome instability protein 1"/>
    <property type="match status" value="1"/>
</dbReference>
<evidence type="ECO:0000313" key="7">
    <source>
        <dbReference type="Proteomes" id="UP001374579"/>
    </source>
</evidence>
<feature type="compositionally biased region" description="Polar residues" evidence="3">
    <location>
        <begin position="480"/>
        <end position="491"/>
    </location>
</feature>
<dbReference type="InterPro" id="IPR042470">
    <property type="entry name" value="RMI1_N_C_sf"/>
</dbReference>
<dbReference type="SMART" id="SM01161">
    <property type="entry name" value="DUF1767"/>
    <property type="match status" value="1"/>
</dbReference>
<dbReference type="Pfam" id="PF21000">
    <property type="entry name" value="RMI1_N_N"/>
    <property type="match status" value="1"/>
</dbReference>
<evidence type="ECO:0000259" key="5">
    <source>
        <dbReference type="Pfam" id="PF21000"/>
    </source>
</evidence>
<dbReference type="GO" id="GO:0031422">
    <property type="term" value="C:RecQ family helicase-topoisomerase III complex"/>
    <property type="evidence" value="ECO:0007669"/>
    <property type="project" value="TreeGrafter"/>
</dbReference>
<dbReference type="PANTHER" id="PTHR14790">
    <property type="entry name" value="RECQ-MEDIATED GENOME INSTABILITY PROTEIN 1 RMI1"/>
    <property type="match status" value="1"/>
</dbReference>
<feature type="region of interest" description="Disordered" evidence="3">
    <location>
        <begin position="480"/>
        <end position="501"/>
    </location>
</feature>
<feature type="region of interest" description="Disordered" evidence="3">
    <location>
        <begin position="316"/>
        <end position="338"/>
    </location>
</feature>